<dbReference type="InterPro" id="IPR002139">
    <property type="entry name" value="Ribo/fructo_kinase"/>
</dbReference>
<feature type="binding site" evidence="12">
    <location>
        <position position="255"/>
    </location>
    <ligand>
        <name>K(+)</name>
        <dbReference type="ChEBI" id="CHEBI:29103"/>
    </ligand>
</feature>
<keyword evidence="8 12" id="KW-0067">ATP-binding</keyword>
<dbReference type="GO" id="GO:0046872">
    <property type="term" value="F:metal ion binding"/>
    <property type="evidence" value="ECO:0007669"/>
    <property type="project" value="UniProtKB-KW"/>
</dbReference>
<dbReference type="PANTHER" id="PTHR10584">
    <property type="entry name" value="SUGAR KINASE"/>
    <property type="match status" value="1"/>
</dbReference>
<feature type="binding site" evidence="12">
    <location>
        <begin position="18"/>
        <end position="20"/>
    </location>
    <ligand>
        <name>substrate</name>
    </ligand>
</feature>
<gene>
    <name evidence="12 14" type="primary">rbsK</name>
    <name evidence="14" type="ORF">DCC81_07435</name>
</gene>
<feature type="binding site" evidence="12">
    <location>
        <position position="294"/>
    </location>
    <ligand>
        <name>K(+)</name>
        <dbReference type="ChEBI" id="CHEBI:29103"/>
    </ligand>
</feature>
<dbReference type="GO" id="GO:0004747">
    <property type="term" value="F:ribokinase activity"/>
    <property type="evidence" value="ECO:0007669"/>
    <property type="project" value="UniProtKB-UniRule"/>
</dbReference>
<evidence type="ECO:0000259" key="13">
    <source>
        <dbReference type="Pfam" id="PF00294"/>
    </source>
</evidence>
<comment type="pathway">
    <text evidence="12">Carbohydrate metabolism; D-ribose degradation; D-ribose 5-phosphate from beta-D-ribopyranose: step 2/2.</text>
</comment>
<feature type="binding site" evidence="12">
    <location>
        <position position="191"/>
    </location>
    <ligand>
        <name>ATP</name>
        <dbReference type="ChEBI" id="CHEBI:30616"/>
    </ligand>
</feature>
<accession>A0A2T7BNN3</accession>
<keyword evidence="4 12" id="KW-0808">Transferase</keyword>
<dbReference type="PANTHER" id="PTHR10584:SF166">
    <property type="entry name" value="RIBOKINASE"/>
    <property type="match status" value="1"/>
</dbReference>
<dbReference type="Gene3D" id="3.40.1190.20">
    <property type="match status" value="1"/>
</dbReference>
<dbReference type="GO" id="GO:0005829">
    <property type="term" value="C:cytosol"/>
    <property type="evidence" value="ECO:0007669"/>
    <property type="project" value="TreeGrafter"/>
</dbReference>
<feature type="binding site" evidence="12">
    <location>
        <position position="147"/>
    </location>
    <ligand>
        <name>substrate</name>
    </ligand>
</feature>
<comment type="catalytic activity">
    <reaction evidence="12">
        <text>D-ribose + ATP = D-ribose 5-phosphate + ADP + H(+)</text>
        <dbReference type="Rhea" id="RHEA:13697"/>
        <dbReference type="ChEBI" id="CHEBI:15378"/>
        <dbReference type="ChEBI" id="CHEBI:30616"/>
        <dbReference type="ChEBI" id="CHEBI:47013"/>
        <dbReference type="ChEBI" id="CHEBI:78346"/>
        <dbReference type="ChEBI" id="CHEBI:456216"/>
        <dbReference type="EC" id="2.7.1.15"/>
    </reaction>
</comment>
<evidence type="ECO:0000256" key="6">
    <source>
        <dbReference type="ARBA" id="ARBA00022741"/>
    </source>
</evidence>
<feature type="binding site" evidence="12">
    <location>
        <position position="292"/>
    </location>
    <ligand>
        <name>K(+)</name>
        <dbReference type="ChEBI" id="CHEBI:29103"/>
    </ligand>
</feature>
<evidence type="ECO:0000256" key="4">
    <source>
        <dbReference type="ARBA" id="ARBA00022679"/>
    </source>
</evidence>
<dbReference type="Pfam" id="PF00294">
    <property type="entry name" value="PfkB"/>
    <property type="match status" value="1"/>
</dbReference>
<keyword evidence="11 12" id="KW-0119">Carbohydrate metabolism</keyword>
<evidence type="ECO:0000256" key="5">
    <source>
        <dbReference type="ARBA" id="ARBA00022723"/>
    </source>
</evidence>
<feature type="binding site" evidence="12">
    <location>
        <position position="298"/>
    </location>
    <ligand>
        <name>K(+)</name>
        <dbReference type="ChEBI" id="CHEBI:29103"/>
    </ligand>
</feature>
<keyword evidence="10 12" id="KW-0630">Potassium</keyword>
<comment type="function">
    <text evidence="12">Catalyzes the phosphorylation of ribose at O-5 in a reaction requiring ATP and magnesium. The resulting D-ribose-5-phosphate can then be used either for sythesis of nucleotides, histidine, and tryptophan, or as a component of the pentose phosphate pathway.</text>
</comment>
<feature type="binding site" evidence="12">
    <location>
        <begin position="258"/>
        <end position="259"/>
    </location>
    <ligand>
        <name>ATP</name>
        <dbReference type="ChEBI" id="CHEBI:30616"/>
    </ligand>
</feature>
<dbReference type="Proteomes" id="UP000244450">
    <property type="component" value="Unassembled WGS sequence"/>
</dbReference>
<evidence type="ECO:0000256" key="7">
    <source>
        <dbReference type="ARBA" id="ARBA00022777"/>
    </source>
</evidence>
<comment type="subunit">
    <text evidence="12">Homodimer.</text>
</comment>
<comment type="similarity">
    <text evidence="12">Belongs to the carbohydrate kinase PfkB family. Ribokinase subfamily.</text>
</comment>
<dbReference type="GO" id="GO:0005524">
    <property type="term" value="F:ATP binding"/>
    <property type="evidence" value="ECO:0007669"/>
    <property type="project" value="UniProtKB-UniRule"/>
</dbReference>
<evidence type="ECO:0000256" key="11">
    <source>
        <dbReference type="ARBA" id="ARBA00023277"/>
    </source>
</evidence>
<dbReference type="NCBIfam" id="TIGR02152">
    <property type="entry name" value="D_ribokin_bact"/>
    <property type="match status" value="1"/>
</dbReference>
<sequence length="312" mass="32082">MKQNAGPLAKVLVVGSSNTDMVVKTERLPAAGETLLGGAFFMNAGGKGANQAVAAARLGASVTFIGKTGNDVFGEQTRQLLSKEGIDTRHLLTDPVLPSGVALITVNAAGENCIVVASGANGNLMPEDMPDIRTVLEACDIVVLQLEIPLETVIYVAKEASRMGKKVILNPAPARVLPPGLLPFVFLITPNETEAQVISGIDTAGEEGVLAAARKLADMGSEHVIITRGGKGALIYSGGVFEWIAPVPVKAVDTTAAGDVFTGALAVRLAEGSSLLSAALFAASAAAISVTRQGALTSAPYREEIAARDAER</sequence>
<feature type="binding site" evidence="12">
    <location>
        <position position="259"/>
    </location>
    <ligand>
        <name>substrate</name>
    </ligand>
</feature>
<keyword evidence="15" id="KW-1185">Reference proteome</keyword>
<dbReference type="InterPro" id="IPR011877">
    <property type="entry name" value="Ribokinase"/>
</dbReference>
<feature type="active site" description="Proton acceptor" evidence="12">
    <location>
        <position position="259"/>
    </location>
</feature>
<feature type="binding site" evidence="12">
    <location>
        <begin position="227"/>
        <end position="232"/>
    </location>
    <ligand>
        <name>ATP</name>
        <dbReference type="ChEBI" id="CHEBI:30616"/>
    </ligand>
</feature>
<reference evidence="14 15" key="1">
    <citation type="submission" date="2018-04" db="EMBL/GenBank/DDBJ databases">
        <title>Chitinophaga fuyangensis sp. nov., isolated from soil in a chemical factory.</title>
        <authorList>
            <person name="Chen K."/>
        </authorList>
    </citation>
    <scope>NUCLEOTIDE SEQUENCE [LARGE SCALE GENOMIC DNA]</scope>
    <source>
        <strain evidence="14 15">LY-1</strain>
    </source>
</reference>
<dbReference type="GO" id="GO:0019303">
    <property type="term" value="P:D-ribose catabolic process"/>
    <property type="evidence" value="ECO:0007669"/>
    <property type="project" value="UniProtKB-UniRule"/>
</dbReference>
<comment type="caution">
    <text evidence="12">Lacks conserved residue(s) required for the propagation of feature annotation.</text>
</comment>
<comment type="similarity">
    <text evidence="1">Belongs to the carbohydrate kinase pfkB family.</text>
</comment>
<evidence type="ECO:0000313" key="15">
    <source>
        <dbReference type="Proteomes" id="UP000244450"/>
    </source>
</evidence>
<feature type="binding site" evidence="12">
    <location>
        <begin position="46"/>
        <end position="50"/>
    </location>
    <ligand>
        <name>substrate</name>
    </ligand>
</feature>
<keyword evidence="9 12" id="KW-0460">Magnesium</keyword>
<keyword evidence="6 12" id="KW-0547">Nucleotide-binding</keyword>
<dbReference type="UniPathway" id="UPA00916">
    <property type="reaction ID" value="UER00889"/>
</dbReference>
<name>A0A2T7BNN3_9BACT</name>
<keyword evidence="5 12" id="KW-0479">Metal-binding</keyword>
<dbReference type="PROSITE" id="PS00584">
    <property type="entry name" value="PFKB_KINASES_2"/>
    <property type="match status" value="1"/>
</dbReference>
<comment type="subcellular location">
    <subcellularLocation>
        <location evidence="12">Cytoplasm</location>
    </subcellularLocation>
</comment>
<dbReference type="InterPro" id="IPR029056">
    <property type="entry name" value="Ribokinase-like"/>
</dbReference>
<comment type="activity regulation">
    <text evidence="12">Activated by a monovalent cation that binds near, but not in, the active site. The most likely occupant of the site in vivo is potassium. Ion binding induces a conformational change that may alter substrate affinity.</text>
</comment>
<dbReference type="EMBL" id="QCYK01000001">
    <property type="protein sequence ID" value="PUZ29284.1"/>
    <property type="molecule type" value="Genomic_DNA"/>
</dbReference>
<protein>
    <recommendedName>
        <fullName evidence="3 12">Ribokinase</fullName>
        <shortName evidence="12">RK</shortName>
        <ecNumber evidence="2 12">2.7.1.15</ecNumber>
    </recommendedName>
</protein>
<dbReference type="HAMAP" id="MF_01987">
    <property type="entry name" value="Ribokinase"/>
    <property type="match status" value="1"/>
</dbReference>
<dbReference type="SUPFAM" id="SSF53613">
    <property type="entry name" value="Ribokinase-like"/>
    <property type="match status" value="1"/>
</dbReference>
<dbReference type="PRINTS" id="PR00990">
    <property type="entry name" value="RIBOKINASE"/>
</dbReference>
<dbReference type="OrthoDB" id="9775849at2"/>
<evidence type="ECO:0000256" key="8">
    <source>
        <dbReference type="ARBA" id="ARBA00022840"/>
    </source>
</evidence>
<evidence type="ECO:0000256" key="3">
    <source>
        <dbReference type="ARBA" id="ARBA00016943"/>
    </source>
</evidence>
<evidence type="ECO:0000256" key="1">
    <source>
        <dbReference type="ARBA" id="ARBA00005380"/>
    </source>
</evidence>
<dbReference type="EC" id="2.7.1.15" evidence="2 12"/>
<evidence type="ECO:0000256" key="2">
    <source>
        <dbReference type="ARBA" id="ARBA00012035"/>
    </source>
</evidence>
<comment type="cofactor">
    <cofactor evidence="12">
        <name>Mg(2+)</name>
        <dbReference type="ChEBI" id="CHEBI:18420"/>
    </cofactor>
    <text evidence="12">Requires a divalent cation, most likely magnesium in vivo, as an electrophilic catalyst to aid phosphoryl group transfer. It is the chelate of the metal and the nucleotide that is the actual substrate.</text>
</comment>
<feature type="domain" description="Carbohydrate kinase PfkB" evidence="13">
    <location>
        <begin position="9"/>
        <end position="300"/>
    </location>
</feature>
<feature type="binding site" evidence="12">
    <location>
        <position position="289"/>
    </location>
    <ligand>
        <name>K(+)</name>
        <dbReference type="ChEBI" id="CHEBI:29103"/>
    </ligand>
</feature>
<proteinExistence type="inferred from homology"/>
<keyword evidence="7 12" id="KW-0418">Kinase</keyword>
<evidence type="ECO:0000313" key="14">
    <source>
        <dbReference type="EMBL" id="PUZ29284.1"/>
    </source>
</evidence>
<evidence type="ECO:0000256" key="12">
    <source>
        <dbReference type="HAMAP-Rule" id="MF_01987"/>
    </source>
</evidence>
<dbReference type="InterPro" id="IPR011611">
    <property type="entry name" value="PfkB_dom"/>
</dbReference>
<dbReference type="AlphaFoldDB" id="A0A2T7BNN3"/>
<dbReference type="InterPro" id="IPR002173">
    <property type="entry name" value="Carboh/pur_kinase_PfkB_CS"/>
</dbReference>
<evidence type="ECO:0000256" key="9">
    <source>
        <dbReference type="ARBA" id="ARBA00022842"/>
    </source>
</evidence>
<organism evidence="14 15">
    <name type="scientific">Chitinophaga parva</name>
    <dbReference type="NCBI Taxonomy" id="2169414"/>
    <lineage>
        <taxon>Bacteria</taxon>
        <taxon>Pseudomonadati</taxon>
        <taxon>Bacteroidota</taxon>
        <taxon>Chitinophagia</taxon>
        <taxon>Chitinophagales</taxon>
        <taxon>Chitinophagaceae</taxon>
        <taxon>Chitinophaga</taxon>
    </lineage>
</organism>
<feature type="binding site" evidence="12">
    <location>
        <position position="253"/>
    </location>
    <ligand>
        <name>K(+)</name>
        <dbReference type="ChEBI" id="CHEBI:29103"/>
    </ligand>
</feature>
<evidence type="ECO:0000256" key="10">
    <source>
        <dbReference type="ARBA" id="ARBA00022958"/>
    </source>
</evidence>
<comment type="caution">
    <text evidence="14">The sequence shown here is derived from an EMBL/GenBank/DDBJ whole genome shotgun (WGS) entry which is preliminary data.</text>
</comment>
<keyword evidence="12" id="KW-0963">Cytoplasm</keyword>
<dbReference type="CDD" id="cd01174">
    <property type="entry name" value="ribokinase"/>
    <property type="match status" value="1"/>
</dbReference>